<comment type="caution">
    <text evidence="1">The sequence shown here is derived from an EMBL/GenBank/DDBJ whole genome shotgun (WGS) entry which is preliminary data.</text>
</comment>
<reference evidence="1 2" key="1">
    <citation type="journal article" date="2019" name="Syst. Appl. Microbiol.">
        <title>Microvirga tunisiensis sp. nov., a root nodule symbiotic bacterium isolated from Lupinus micranthus and L. luteus grown in Northern Tunisia.</title>
        <authorList>
            <person name="Msaddak A."/>
            <person name="Rejili M."/>
            <person name="Duran D."/>
            <person name="Mars M."/>
            <person name="Palacios J.M."/>
            <person name="Ruiz-Argueso T."/>
            <person name="Rey L."/>
            <person name="Imperial J."/>
        </authorList>
    </citation>
    <scope>NUCLEOTIDE SEQUENCE [LARGE SCALE GENOMIC DNA]</scope>
    <source>
        <strain evidence="1 2">Lmie10</strain>
    </source>
</reference>
<sequence>MARKMGASADADQRNRRLGPQQLDLFGSSASHSVSDAPAWRELPREAQATVVSLMMHLILEHAQSRAAAPGTMEGSHDH</sequence>
<organism evidence="1 2">
    <name type="scientific">Microvirga tunisiensis</name>
    <dbReference type="NCBI Taxonomy" id="2108360"/>
    <lineage>
        <taxon>Bacteria</taxon>
        <taxon>Pseudomonadati</taxon>
        <taxon>Pseudomonadota</taxon>
        <taxon>Alphaproteobacteria</taxon>
        <taxon>Hyphomicrobiales</taxon>
        <taxon>Methylobacteriaceae</taxon>
        <taxon>Microvirga</taxon>
    </lineage>
</organism>
<dbReference type="OrthoDB" id="8241126at2"/>
<gene>
    <name evidence="1" type="ORF">FS320_42730</name>
</gene>
<name>A0A5N7MWQ7_9HYPH</name>
<evidence type="ECO:0000313" key="2">
    <source>
        <dbReference type="Proteomes" id="UP000403266"/>
    </source>
</evidence>
<dbReference type="Proteomes" id="UP000403266">
    <property type="component" value="Unassembled WGS sequence"/>
</dbReference>
<evidence type="ECO:0000313" key="1">
    <source>
        <dbReference type="EMBL" id="MPR31403.1"/>
    </source>
</evidence>
<dbReference type="RefSeq" id="WP_152718561.1">
    <property type="nucleotide sequence ID" value="NZ_VOSJ01000720.1"/>
</dbReference>
<accession>A0A5N7MWQ7</accession>
<dbReference type="EMBL" id="VOSK01000673">
    <property type="protein sequence ID" value="MPR31403.1"/>
    <property type="molecule type" value="Genomic_DNA"/>
</dbReference>
<proteinExistence type="predicted"/>
<protein>
    <submittedName>
        <fullName evidence="1">Uncharacterized protein</fullName>
    </submittedName>
</protein>
<keyword evidence="2" id="KW-1185">Reference proteome</keyword>
<dbReference type="AlphaFoldDB" id="A0A5N7MWQ7"/>